<dbReference type="GO" id="GO:0003676">
    <property type="term" value="F:nucleic acid binding"/>
    <property type="evidence" value="ECO:0007669"/>
    <property type="project" value="InterPro"/>
</dbReference>
<dbReference type="SUPFAM" id="SSF53098">
    <property type="entry name" value="Ribonuclease H-like"/>
    <property type="match status" value="1"/>
</dbReference>
<keyword evidence="7" id="KW-0378">Hydrolase</keyword>
<gene>
    <name evidence="9" type="ORF">K435DRAFT_598908</name>
</gene>
<evidence type="ECO:0000256" key="5">
    <source>
        <dbReference type="ARBA" id="ARBA00022723"/>
    </source>
</evidence>
<dbReference type="GO" id="GO:0004523">
    <property type="term" value="F:RNA-DNA hybrid ribonuclease activity"/>
    <property type="evidence" value="ECO:0007669"/>
    <property type="project" value="UniProtKB-EC"/>
</dbReference>
<dbReference type="GO" id="GO:0043137">
    <property type="term" value="P:DNA replication, removal of RNA primer"/>
    <property type="evidence" value="ECO:0007669"/>
    <property type="project" value="TreeGrafter"/>
</dbReference>
<sequence>LIKLYGCAPIADASQVTNPLVVHTDGSCRTAGGHDSCAGAGIYFGHRNALNRSERVSGPQTNNRAELYAVLTALQLAPLDRPLHVYTDSQYVINSLTHWAPMHAKCGWICTNGDVMKSIVAWIRARSAPLHFFWVKGHSGNKHNDEADRLANAG</sequence>
<name>A0A4S8LVZ6_DENBC</name>
<comment type="catalytic activity">
    <reaction evidence="1">
        <text>Endonucleolytic cleavage to 5'-phosphomonoester.</text>
        <dbReference type="EC" id="3.1.26.4"/>
    </reaction>
</comment>
<feature type="domain" description="RNase H type-1" evidence="8">
    <location>
        <begin position="16"/>
        <end position="154"/>
    </location>
</feature>
<evidence type="ECO:0000256" key="7">
    <source>
        <dbReference type="ARBA" id="ARBA00022801"/>
    </source>
</evidence>
<accession>A0A4S8LVZ6</accession>
<feature type="non-terminal residue" evidence="9">
    <location>
        <position position="1"/>
    </location>
</feature>
<protein>
    <recommendedName>
        <fullName evidence="3">ribonuclease H</fullName>
        <ecNumber evidence="3">3.1.26.4</ecNumber>
    </recommendedName>
</protein>
<evidence type="ECO:0000256" key="3">
    <source>
        <dbReference type="ARBA" id="ARBA00012180"/>
    </source>
</evidence>
<dbReference type="PROSITE" id="PS50879">
    <property type="entry name" value="RNASE_H_1"/>
    <property type="match status" value="1"/>
</dbReference>
<keyword evidence="5" id="KW-0479">Metal-binding</keyword>
<dbReference type="AlphaFoldDB" id="A0A4S8LVZ6"/>
<dbReference type="EC" id="3.1.26.4" evidence="3"/>
<dbReference type="PANTHER" id="PTHR10642">
    <property type="entry name" value="RIBONUCLEASE H1"/>
    <property type="match status" value="1"/>
</dbReference>
<dbReference type="Gene3D" id="3.30.420.10">
    <property type="entry name" value="Ribonuclease H-like superfamily/Ribonuclease H"/>
    <property type="match status" value="1"/>
</dbReference>
<dbReference type="GO" id="GO:0046872">
    <property type="term" value="F:metal ion binding"/>
    <property type="evidence" value="ECO:0007669"/>
    <property type="project" value="UniProtKB-KW"/>
</dbReference>
<dbReference type="InterPro" id="IPR002156">
    <property type="entry name" value="RNaseH_domain"/>
</dbReference>
<evidence type="ECO:0000313" key="10">
    <source>
        <dbReference type="Proteomes" id="UP000297245"/>
    </source>
</evidence>
<dbReference type="EMBL" id="ML179239">
    <property type="protein sequence ID" value="THU93792.1"/>
    <property type="molecule type" value="Genomic_DNA"/>
</dbReference>
<organism evidence="9 10">
    <name type="scientific">Dendrothele bispora (strain CBS 962.96)</name>
    <dbReference type="NCBI Taxonomy" id="1314807"/>
    <lineage>
        <taxon>Eukaryota</taxon>
        <taxon>Fungi</taxon>
        <taxon>Dikarya</taxon>
        <taxon>Basidiomycota</taxon>
        <taxon>Agaricomycotina</taxon>
        <taxon>Agaricomycetes</taxon>
        <taxon>Agaricomycetidae</taxon>
        <taxon>Agaricales</taxon>
        <taxon>Agaricales incertae sedis</taxon>
        <taxon>Dendrothele</taxon>
    </lineage>
</organism>
<evidence type="ECO:0000313" key="9">
    <source>
        <dbReference type="EMBL" id="THU93792.1"/>
    </source>
</evidence>
<dbReference type="PANTHER" id="PTHR10642:SF26">
    <property type="entry name" value="RIBONUCLEASE H1"/>
    <property type="match status" value="1"/>
</dbReference>
<dbReference type="InterPro" id="IPR036397">
    <property type="entry name" value="RNaseH_sf"/>
</dbReference>
<evidence type="ECO:0000256" key="2">
    <source>
        <dbReference type="ARBA" id="ARBA00005300"/>
    </source>
</evidence>
<keyword evidence="6" id="KW-0255">Endonuclease</keyword>
<evidence type="ECO:0000256" key="6">
    <source>
        <dbReference type="ARBA" id="ARBA00022759"/>
    </source>
</evidence>
<dbReference type="Proteomes" id="UP000297245">
    <property type="component" value="Unassembled WGS sequence"/>
</dbReference>
<dbReference type="OrthoDB" id="2898134at2759"/>
<keyword evidence="10" id="KW-1185">Reference proteome</keyword>
<keyword evidence="4" id="KW-0540">Nuclease</keyword>
<dbReference type="CDD" id="cd09280">
    <property type="entry name" value="RNase_HI_eukaryote_like"/>
    <property type="match status" value="1"/>
</dbReference>
<comment type="similarity">
    <text evidence="2">Belongs to the RNase H family.</text>
</comment>
<feature type="non-terminal residue" evidence="9">
    <location>
        <position position="154"/>
    </location>
</feature>
<evidence type="ECO:0000259" key="8">
    <source>
        <dbReference type="PROSITE" id="PS50879"/>
    </source>
</evidence>
<dbReference type="Pfam" id="PF00075">
    <property type="entry name" value="RNase_H"/>
    <property type="match status" value="1"/>
</dbReference>
<reference evidence="9 10" key="1">
    <citation type="journal article" date="2019" name="Nat. Ecol. Evol.">
        <title>Megaphylogeny resolves global patterns of mushroom evolution.</title>
        <authorList>
            <person name="Varga T."/>
            <person name="Krizsan K."/>
            <person name="Foldi C."/>
            <person name="Dima B."/>
            <person name="Sanchez-Garcia M."/>
            <person name="Sanchez-Ramirez S."/>
            <person name="Szollosi G.J."/>
            <person name="Szarkandi J.G."/>
            <person name="Papp V."/>
            <person name="Albert L."/>
            <person name="Andreopoulos W."/>
            <person name="Angelini C."/>
            <person name="Antonin V."/>
            <person name="Barry K.W."/>
            <person name="Bougher N.L."/>
            <person name="Buchanan P."/>
            <person name="Buyck B."/>
            <person name="Bense V."/>
            <person name="Catcheside P."/>
            <person name="Chovatia M."/>
            <person name="Cooper J."/>
            <person name="Damon W."/>
            <person name="Desjardin D."/>
            <person name="Finy P."/>
            <person name="Geml J."/>
            <person name="Haridas S."/>
            <person name="Hughes K."/>
            <person name="Justo A."/>
            <person name="Karasinski D."/>
            <person name="Kautmanova I."/>
            <person name="Kiss B."/>
            <person name="Kocsube S."/>
            <person name="Kotiranta H."/>
            <person name="LaButti K.M."/>
            <person name="Lechner B.E."/>
            <person name="Liimatainen K."/>
            <person name="Lipzen A."/>
            <person name="Lukacs Z."/>
            <person name="Mihaltcheva S."/>
            <person name="Morgado L.N."/>
            <person name="Niskanen T."/>
            <person name="Noordeloos M.E."/>
            <person name="Ohm R.A."/>
            <person name="Ortiz-Santana B."/>
            <person name="Ovrebo C."/>
            <person name="Racz N."/>
            <person name="Riley R."/>
            <person name="Savchenko A."/>
            <person name="Shiryaev A."/>
            <person name="Soop K."/>
            <person name="Spirin V."/>
            <person name="Szebenyi C."/>
            <person name="Tomsovsky M."/>
            <person name="Tulloss R.E."/>
            <person name="Uehling J."/>
            <person name="Grigoriev I.V."/>
            <person name="Vagvolgyi C."/>
            <person name="Papp T."/>
            <person name="Martin F.M."/>
            <person name="Miettinen O."/>
            <person name="Hibbett D.S."/>
            <person name="Nagy L.G."/>
        </authorList>
    </citation>
    <scope>NUCLEOTIDE SEQUENCE [LARGE SCALE GENOMIC DNA]</scope>
    <source>
        <strain evidence="9 10">CBS 962.96</strain>
    </source>
</reference>
<dbReference type="InterPro" id="IPR012337">
    <property type="entry name" value="RNaseH-like_sf"/>
</dbReference>
<proteinExistence type="inferred from homology"/>
<evidence type="ECO:0000256" key="1">
    <source>
        <dbReference type="ARBA" id="ARBA00000077"/>
    </source>
</evidence>
<evidence type="ECO:0000256" key="4">
    <source>
        <dbReference type="ARBA" id="ARBA00022722"/>
    </source>
</evidence>
<dbReference type="InterPro" id="IPR050092">
    <property type="entry name" value="RNase_H"/>
</dbReference>